<name>A0A8S1SDX5_9CILI</name>
<dbReference type="OrthoDB" id="309294at2759"/>
<reference evidence="2" key="1">
    <citation type="submission" date="2021-01" db="EMBL/GenBank/DDBJ databases">
        <authorList>
            <consortium name="Genoscope - CEA"/>
            <person name="William W."/>
        </authorList>
    </citation>
    <scope>NUCLEOTIDE SEQUENCE</scope>
</reference>
<evidence type="ECO:0000256" key="1">
    <source>
        <dbReference type="SAM" id="Coils"/>
    </source>
</evidence>
<keyword evidence="1" id="KW-0175">Coiled coil</keyword>
<comment type="caution">
    <text evidence="2">The sequence shown here is derived from an EMBL/GenBank/DDBJ whole genome shotgun (WGS) entry which is preliminary data.</text>
</comment>
<evidence type="ECO:0000313" key="3">
    <source>
        <dbReference type="Proteomes" id="UP000689195"/>
    </source>
</evidence>
<accession>A0A8S1SDX5</accession>
<feature type="coiled-coil region" evidence="1">
    <location>
        <begin position="3"/>
        <end position="37"/>
    </location>
</feature>
<proteinExistence type="predicted"/>
<sequence length="150" mass="18255">MLIDDQNKELLELQQRRRELEYENQKIRADLFRLRRNLVFNFHREEVKESEQDDECEKEQIKYILTHSSDHIQKREAEITFLDNPRRLILKGQSDCADKDNTKEFYTFSYSILLNEELEENPKIIATDSKIEIIFDKNHKNRKQLIQQNQ</sequence>
<evidence type="ECO:0000313" key="2">
    <source>
        <dbReference type="EMBL" id="CAD8139331.1"/>
    </source>
</evidence>
<protein>
    <submittedName>
        <fullName evidence="2">Uncharacterized protein</fullName>
    </submittedName>
</protein>
<organism evidence="2 3">
    <name type="scientific">Paramecium pentaurelia</name>
    <dbReference type="NCBI Taxonomy" id="43138"/>
    <lineage>
        <taxon>Eukaryota</taxon>
        <taxon>Sar</taxon>
        <taxon>Alveolata</taxon>
        <taxon>Ciliophora</taxon>
        <taxon>Intramacronucleata</taxon>
        <taxon>Oligohymenophorea</taxon>
        <taxon>Peniculida</taxon>
        <taxon>Parameciidae</taxon>
        <taxon>Paramecium</taxon>
    </lineage>
</organism>
<keyword evidence="3" id="KW-1185">Reference proteome</keyword>
<dbReference type="EMBL" id="CAJJDO010000008">
    <property type="protein sequence ID" value="CAD8139331.1"/>
    <property type="molecule type" value="Genomic_DNA"/>
</dbReference>
<gene>
    <name evidence="2" type="ORF">PPENT_87.1.T0080045</name>
</gene>
<dbReference type="AlphaFoldDB" id="A0A8S1SDX5"/>
<dbReference type="Proteomes" id="UP000689195">
    <property type="component" value="Unassembled WGS sequence"/>
</dbReference>